<keyword evidence="4" id="KW-1185">Reference proteome</keyword>
<accession>L2GT18</accession>
<dbReference type="InParanoid" id="L2GT18"/>
<evidence type="ECO:0000259" key="2">
    <source>
        <dbReference type="Pfam" id="PF10382"/>
    </source>
</evidence>
<protein>
    <recommendedName>
        <fullName evidence="2">5'-3' DNA helicase ZGRF1-like N-terminal domain-containing protein</fullName>
    </recommendedName>
</protein>
<dbReference type="AlphaFoldDB" id="L2GT18"/>
<dbReference type="OMA" id="MECLYYL"/>
<feature type="region of interest" description="Disordered" evidence="1">
    <location>
        <begin position="80"/>
        <end position="121"/>
    </location>
</feature>
<dbReference type="Pfam" id="PF10382">
    <property type="entry name" value="ZGRF1-like_N"/>
    <property type="match status" value="1"/>
</dbReference>
<dbReference type="GeneID" id="19879590"/>
<dbReference type="RefSeq" id="XP_008074732.1">
    <property type="nucleotide sequence ID" value="XM_008076541.1"/>
</dbReference>
<name>L2GT18_VAVCU</name>
<reference evidence="4" key="1">
    <citation type="submission" date="2011-03" db="EMBL/GenBank/DDBJ databases">
        <title>The genome sequence of Vavraia culicis strain floridensis.</title>
        <authorList>
            <consortium name="The Broad Institute Genome Sequencing Platform"/>
            <person name="Cuomo C."/>
            <person name="Becnel J."/>
            <person name="Sanscrainte N."/>
            <person name="Young S.K."/>
            <person name="Zeng Q."/>
            <person name="Gargeya S."/>
            <person name="Fitzgerald M."/>
            <person name="Haas B."/>
            <person name="Abouelleil A."/>
            <person name="Alvarado L."/>
            <person name="Arachchi H.M."/>
            <person name="Berlin A."/>
            <person name="Chapman S.B."/>
            <person name="Gearin G."/>
            <person name="Goldberg J."/>
            <person name="Griggs A."/>
            <person name="Gujja S."/>
            <person name="Hansen M."/>
            <person name="Heiman D."/>
            <person name="Howarth C."/>
            <person name="Larimer J."/>
            <person name="Lui A."/>
            <person name="MacDonald P.J.P."/>
            <person name="McCowen C."/>
            <person name="Montmayeur A."/>
            <person name="Murphy C."/>
            <person name="Neiman D."/>
            <person name="Pearson M."/>
            <person name="Priest M."/>
            <person name="Roberts A."/>
            <person name="Saif S."/>
            <person name="Shea T."/>
            <person name="Sisk P."/>
            <person name="Stolte C."/>
            <person name="Sykes S."/>
            <person name="Wortman J."/>
            <person name="Nusbaum C."/>
            <person name="Birren B."/>
        </authorList>
    </citation>
    <scope>NUCLEOTIDE SEQUENCE [LARGE SCALE GENOMIC DNA]</scope>
    <source>
        <strain evidence="4">floridensis</strain>
    </source>
</reference>
<dbReference type="OrthoDB" id="10251391at2759"/>
<sequence length="210" mass="23848">MSFCPCIYTKDKNKKRNKKWVEGFIRVEEGKVVLYNEDKRKLFSFKGIVSEEMECLYYLIFMEDAEDVIKLNNGCDSQRNCGNSDTEKEEDGNYGRKINGRKNGGKKGFDKEDGNDSSNTPIQNLYLGDTGSICGHDSGMTGHDSTADGKAHNCSVNCRDRCYVPTKNVNGQRFADTEQCCDDLQSDAKRLKRSVGKKGRTNEEIWRMIE</sequence>
<dbReference type="Proteomes" id="UP000011081">
    <property type="component" value="Unassembled WGS sequence"/>
</dbReference>
<dbReference type="VEuPathDB" id="MicrosporidiaDB:VCUG_01716"/>
<evidence type="ECO:0000313" key="3">
    <source>
        <dbReference type="EMBL" id="ELA46816.1"/>
    </source>
</evidence>
<dbReference type="HOGENOM" id="CLU_1310934_0_0_1"/>
<evidence type="ECO:0000313" key="4">
    <source>
        <dbReference type="Proteomes" id="UP000011081"/>
    </source>
</evidence>
<gene>
    <name evidence="3" type="ORF">VCUG_01716</name>
</gene>
<feature type="domain" description="5'-3' DNA helicase ZGRF1-like N-terminal" evidence="2">
    <location>
        <begin position="6"/>
        <end position="42"/>
    </location>
</feature>
<dbReference type="InterPro" id="IPR018838">
    <property type="entry name" value="ZGRF1-like_N"/>
</dbReference>
<proteinExistence type="predicted"/>
<organism evidence="3 4">
    <name type="scientific">Vavraia culicis (isolate floridensis)</name>
    <name type="common">Microsporidian parasite</name>
    <dbReference type="NCBI Taxonomy" id="948595"/>
    <lineage>
        <taxon>Eukaryota</taxon>
        <taxon>Fungi</taxon>
        <taxon>Fungi incertae sedis</taxon>
        <taxon>Microsporidia</taxon>
        <taxon>Pleistophoridae</taxon>
        <taxon>Vavraia</taxon>
    </lineage>
</organism>
<dbReference type="EMBL" id="GL877432">
    <property type="protein sequence ID" value="ELA46816.1"/>
    <property type="molecule type" value="Genomic_DNA"/>
</dbReference>
<evidence type="ECO:0000256" key="1">
    <source>
        <dbReference type="SAM" id="MobiDB-lite"/>
    </source>
</evidence>